<dbReference type="PANTHER" id="PTHR43537:SF5">
    <property type="entry name" value="UXU OPERON TRANSCRIPTIONAL REGULATOR"/>
    <property type="match status" value="1"/>
</dbReference>
<dbReference type="InterPro" id="IPR036390">
    <property type="entry name" value="WH_DNA-bd_sf"/>
</dbReference>
<organism evidence="5 6">
    <name type="scientific">Ruegeria atlantica</name>
    <dbReference type="NCBI Taxonomy" id="81569"/>
    <lineage>
        <taxon>Bacteria</taxon>
        <taxon>Pseudomonadati</taxon>
        <taxon>Pseudomonadota</taxon>
        <taxon>Alphaproteobacteria</taxon>
        <taxon>Rhodobacterales</taxon>
        <taxon>Roseobacteraceae</taxon>
        <taxon>Ruegeria</taxon>
    </lineage>
</organism>
<dbReference type="SMART" id="SM00345">
    <property type="entry name" value="HTH_GNTR"/>
    <property type="match status" value="1"/>
</dbReference>
<keyword evidence="1" id="KW-0805">Transcription regulation</keyword>
<dbReference type="PROSITE" id="PS50949">
    <property type="entry name" value="HTH_GNTR"/>
    <property type="match status" value="1"/>
</dbReference>
<name>A0A0N7LPB5_9RHOB</name>
<dbReference type="SUPFAM" id="SSF48008">
    <property type="entry name" value="GntR ligand-binding domain-like"/>
    <property type="match status" value="1"/>
</dbReference>
<dbReference type="Pfam" id="PF07729">
    <property type="entry name" value="FCD"/>
    <property type="match status" value="1"/>
</dbReference>
<dbReference type="Gene3D" id="1.10.10.10">
    <property type="entry name" value="Winged helix-like DNA-binding domain superfamily/Winged helix DNA-binding domain"/>
    <property type="match status" value="1"/>
</dbReference>
<gene>
    <name evidence="5" type="primary">csiR_3</name>
    <name evidence="5" type="ORF">RUM4293_03662</name>
</gene>
<dbReference type="GO" id="GO:0003677">
    <property type="term" value="F:DNA binding"/>
    <property type="evidence" value="ECO:0007669"/>
    <property type="project" value="UniProtKB-KW"/>
</dbReference>
<dbReference type="PANTHER" id="PTHR43537">
    <property type="entry name" value="TRANSCRIPTIONAL REGULATOR, GNTR FAMILY"/>
    <property type="match status" value="1"/>
</dbReference>
<dbReference type="Pfam" id="PF00392">
    <property type="entry name" value="GntR"/>
    <property type="match status" value="1"/>
</dbReference>
<dbReference type="InterPro" id="IPR000524">
    <property type="entry name" value="Tscrpt_reg_HTH_GntR"/>
</dbReference>
<evidence type="ECO:0000256" key="1">
    <source>
        <dbReference type="ARBA" id="ARBA00023015"/>
    </source>
</evidence>
<dbReference type="Gene3D" id="1.20.120.530">
    <property type="entry name" value="GntR ligand-binding domain-like"/>
    <property type="match status" value="1"/>
</dbReference>
<evidence type="ECO:0000313" key="6">
    <source>
        <dbReference type="Proteomes" id="UP000050786"/>
    </source>
</evidence>
<evidence type="ECO:0000259" key="4">
    <source>
        <dbReference type="PROSITE" id="PS50949"/>
    </source>
</evidence>
<keyword evidence="2" id="KW-0238">DNA-binding</keyword>
<dbReference type="SMART" id="SM00895">
    <property type="entry name" value="FCD"/>
    <property type="match status" value="1"/>
</dbReference>
<sequence length="222" mass="25415">MKAHTGMKEEIDIYQDLKMRLVSNGFEHGAKVRAEELRNEYGCSASAVREVLFRLAAVGLVDFQEQKGFRVPMRSPQKLIELTHVRVLLEAEGTAMSIRNGGVDWEARLTAAHHKLSHIEKRIHSTDDSSDLIEIWFASEKEFHQTLISACGSETLKQMHSRVYAQFRQQLMVADRNFEFISQNIRHHADILEAALSGDEQLTREKIHDHLKRHLTGKTMGD</sequence>
<dbReference type="GO" id="GO:0003700">
    <property type="term" value="F:DNA-binding transcription factor activity"/>
    <property type="evidence" value="ECO:0007669"/>
    <property type="project" value="InterPro"/>
</dbReference>
<evidence type="ECO:0000256" key="3">
    <source>
        <dbReference type="ARBA" id="ARBA00023163"/>
    </source>
</evidence>
<dbReference type="SUPFAM" id="SSF46785">
    <property type="entry name" value="Winged helix' DNA-binding domain"/>
    <property type="match status" value="1"/>
</dbReference>
<dbReference type="InterPro" id="IPR036388">
    <property type="entry name" value="WH-like_DNA-bd_sf"/>
</dbReference>
<evidence type="ECO:0000313" key="5">
    <source>
        <dbReference type="EMBL" id="CUH44756.1"/>
    </source>
</evidence>
<dbReference type="InterPro" id="IPR008920">
    <property type="entry name" value="TF_FadR/GntR_C"/>
</dbReference>
<reference evidence="6" key="1">
    <citation type="submission" date="2015-09" db="EMBL/GenBank/DDBJ databases">
        <authorList>
            <person name="Rodrigo-Torres L."/>
            <person name="Arahal D.R."/>
        </authorList>
    </citation>
    <scope>NUCLEOTIDE SEQUENCE [LARGE SCALE GENOMIC DNA]</scope>
    <source>
        <strain evidence="6">CECT 4293</strain>
    </source>
</reference>
<accession>A0A0N7LPB5</accession>
<dbReference type="Proteomes" id="UP000050786">
    <property type="component" value="Unassembled WGS sequence"/>
</dbReference>
<dbReference type="EMBL" id="CYPS01000057">
    <property type="protein sequence ID" value="CUH44756.1"/>
    <property type="molecule type" value="Genomic_DNA"/>
</dbReference>
<protein>
    <submittedName>
        <fullName evidence="5">Carbon starvation induced regulator</fullName>
    </submittedName>
</protein>
<keyword evidence="6" id="KW-1185">Reference proteome</keyword>
<proteinExistence type="predicted"/>
<evidence type="ECO:0000256" key="2">
    <source>
        <dbReference type="ARBA" id="ARBA00023125"/>
    </source>
</evidence>
<dbReference type="InterPro" id="IPR011711">
    <property type="entry name" value="GntR_C"/>
</dbReference>
<dbReference type="AlphaFoldDB" id="A0A0N7LPB5"/>
<feature type="domain" description="HTH gntR-type" evidence="4">
    <location>
        <begin position="7"/>
        <end position="74"/>
    </location>
</feature>
<keyword evidence="3" id="KW-0804">Transcription</keyword>